<dbReference type="InterPro" id="IPR051223">
    <property type="entry name" value="Polycystin"/>
</dbReference>
<feature type="region of interest" description="Disordered" evidence="10">
    <location>
        <begin position="1142"/>
        <end position="1161"/>
    </location>
</feature>
<feature type="transmembrane region" description="Helical" evidence="11">
    <location>
        <begin position="1021"/>
        <end position="1050"/>
    </location>
</feature>
<evidence type="ECO:0000256" key="11">
    <source>
        <dbReference type="SAM" id="Phobius"/>
    </source>
</evidence>
<keyword evidence="3 11" id="KW-0812">Transmembrane</keyword>
<evidence type="ECO:0000256" key="3">
    <source>
        <dbReference type="ARBA" id="ARBA00022692"/>
    </source>
</evidence>
<name>A0AAW0WKN7_CHEQU</name>
<feature type="transmembrane region" description="Helical" evidence="11">
    <location>
        <begin position="94"/>
        <end position="114"/>
    </location>
</feature>
<feature type="compositionally biased region" description="Polar residues" evidence="10">
    <location>
        <begin position="1143"/>
        <end position="1155"/>
    </location>
</feature>
<dbReference type="PANTHER" id="PTHR10877">
    <property type="entry name" value="POLYCYSTIN FAMILY MEMBER"/>
    <property type="match status" value="1"/>
</dbReference>
<comment type="caution">
    <text evidence="13">The sequence shown here is derived from an EMBL/GenBank/DDBJ whole genome shotgun (WGS) entry which is preliminary data.</text>
</comment>
<dbReference type="GO" id="GO:0005262">
    <property type="term" value="F:calcium channel activity"/>
    <property type="evidence" value="ECO:0007669"/>
    <property type="project" value="TreeGrafter"/>
</dbReference>
<keyword evidence="14" id="KW-1185">Reference proteome</keyword>
<evidence type="ECO:0000256" key="7">
    <source>
        <dbReference type="ARBA" id="ARBA00023180"/>
    </source>
</evidence>
<feature type="transmembrane region" description="Helical" evidence="11">
    <location>
        <begin position="964"/>
        <end position="986"/>
    </location>
</feature>
<dbReference type="EMBL" id="JARKIK010000072">
    <property type="protein sequence ID" value="KAK8728349.1"/>
    <property type="molecule type" value="Genomic_DNA"/>
</dbReference>
<dbReference type="InterPro" id="IPR046791">
    <property type="entry name" value="Polycystin_dom"/>
</dbReference>
<evidence type="ECO:0000256" key="6">
    <source>
        <dbReference type="ARBA" id="ARBA00023136"/>
    </source>
</evidence>
<gene>
    <name evidence="13" type="ORF">OTU49_009244</name>
</gene>
<keyword evidence="6 11" id="KW-0472">Membrane</keyword>
<feature type="transmembrane region" description="Helical" evidence="11">
    <location>
        <begin position="872"/>
        <end position="896"/>
    </location>
</feature>
<feature type="transmembrane region" description="Helical" evidence="11">
    <location>
        <begin position="834"/>
        <end position="852"/>
    </location>
</feature>
<evidence type="ECO:0000256" key="2">
    <source>
        <dbReference type="ARBA" id="ARBA00007200"/>
    </source>
</evidence>
<reference evidence="13 14" key="1">
    <citation type="journal article" date="2024" name="BMC Genomics">
        <title>Genome assembly of redclaw crayfish (Cherax quadricarinatus) provides insights into its immune adaptation and hypoxia tolerance.</title>
        <authorList>
            <person name="Liu Z."/>
            <person name="Zheng J."/>
            <person name="Li H."/>
            <person name="Fang K."/>
            <person name="Wang S."/>
            <person name="He J."/>
            <person name="Zhou D."/>
            <person name="Weng S."/>
            <person name="Chi M."/>
            <person name="Gu Z."/>
            <person name="He J."/>
            <person name="Li F."/>
            <person name="Wang M."/>
        </authorList>
    </citation>
    <scope>NUCLEOTIDE SEQUENCE [LARGE SCALE GENOMIC DNA]</scope>
    <source>
        <strain evidence="13">ZL_2023a</strain>
    </source>
</reference>
<dbReference type="SMART" id="SM00303">
    <property type="entry name" value="GPS"/>
    <property type="match status" value="1"/>
</dbReference>
<dbReference type="InterPro" id="IPR036392">
    <property type="entry name" value="PLAT/LH2_dom_sf"/>
</dbReference>
<organism evidence="13 14">
    <name type="scientific">Cherax quadricarinatus</name>
    <name type="common">Australian red claw crayfish</name>
    <dbReference type="NCBI Taxonomy" id="27406"/>
    <lineage>
        <taxon>Eukaryota</taxon>
        <taxon>Metazoa</taxon>
        <taxon>Ecdysozoa</taxon>
        <taxon>Arthropoda</taxon>
        <taxon>Crustacea</taxon>
        <taxon>Multicrustacea</taxon>
        <taxon>Malacostraca</taxon>
        <taxon>Eumalacostraca</taxon>
        <taxon>Eucarida</taxon>
        <taxon>Decapoda</taxon>
        <taxon>Pleocyemata</taxon>
        <taxon>Astacidea</taxon>
        <taxon>Parastacoidea</taxon>
        <taxon>Parastacidae</taxon>
        <taxon>Cherax</taxon>
    </lineage>
</organism>
<dbReference type="InterPro" id="IPR046338">
    <property type="entry name" value="GAIN_dom_sf"/>
</dbReference>
<feature type="disulfide bond" evidence="8">
    <location>
        <begin position="683"/>
        <end position="696"/>
    </location>
</feature>
<evidence type="ECO:0000256" key="1">
    <source>
        <dbReference type="ARBA" id="ARBA00004141"/>
    </source>
</evidence>
<dbReference type="PROSITE" id="PS50095">
    <property type="entry name" value="PLAT"/>
    <property type="match status" value="1"/>
</dbReference>
<dbReference type="Pfam" id="PF08016">
    <property type="entry name" value="PKD_channel"/>
    <property type="match status" value="1"/>
</dbReference>
<comment type="similarity">
    <text evidence="2">Belongs to the polycystin family.</text>
</comment>
<dbReference type="SUPFAM" id="SSF49723">
    <property type="entry name" value="Lipase/lipooxygenase domain (PLAT/LH2 domain)"/>
    <property type="match status" value="1"/>
</dbReference>
<dbReference type="Pfam" id="PF20519">
    <property type="entry name" value="Polycystin_dom"/>
    <property type="match status" value="1"/>
</dbReference>
<keyword evidence="7" id="KW-0325">Glycoprotein</keyword>
<dbReference type="GO" id="GO:0050982">
    <property type="term" value="P:detection of mechanical stimulus"/>
    <property type="evidence" value="ECO:0007669"/>
    <property type="project" value="TreeGrafter"/>
</dbReference>
<dbReference type="GO" id="GO:0016020">
    <property type="term" value="C:membrane"/>
    <property type="evidence" value="ECO:0007669"/>
    <property type="project" value="UniProtKB-SubCell"/>
</dbReference>
<comment type="subcellular location">
    <subcellularLocation>
        <location evidence="1">Membrane</location>
        <topology evidence="1">Multi-pass membrane protein</topology>
    </subcellularLocation>
</comment>
<dbReference type="GO" id="GO:0005509">
    <property type="term" value="F:calcium ion binding"/>
    <property type="evidence" value="ECO:0007669"/>
    <property type="project" value="InterPro"/>
</dbReference>
<dbReference type="InterPro" id="IPR000203">
    <property type="entry name" value="GPS"/>
</dbReference>
<evidence type="ECO:0000256" key="5">
    <source>
        <dbReference type="ARBA" id="ARBA00022989"/>
    </source>
</evidence>
<sequence length="1161" mass="134256">MSLLNNSAQNNINMDVVQNISTNYRLRITVNGAAFLNKSSMNWETQGVVVKNVTKTMTVCESDHLTSFGAGMFVMPNTIDFNYVFAHMGFADNLTIYVTLIICFSLFALMMIWARINDRKDVQKVGASPMPDNKVEDKYLYEILVFTGNIAGAQTDSVVQFILSGDYDETDIRTLGDDQRKILRKADLDVFVMAVPRPLGPLQFMRIWHDNSGKGINASWYLSCIVVRDVQTDEKFEFLCEQWFAVESDDGQIERLLQVAGDDQRKEFMHLFKTTTSRNLTDEHLWFSVFLRPARSRFTRCQRVGACFSLLFLSMLGEAMWYEKEEEDPSNSGVQIGPFNMSSTRVFIAIMTNLLRLPASFVIVYIFRKSRPRKLRRSRVELALERARLANQTESDGNIKSDVTAIQPPEPPQRLPHIPSELPESQESHKKEKEKEKKKECMLPWWFNLVGWAFVAVCIGCSCFFLLMYGITFGNAKTSKWVSTLILAIFSDILIIDPVKIFFMALLLSAICKPDDVEEDDSEEDEEEMELQYDEAWLHRGGEPRKRKLMDNMVSEEALSKLRQARLKELEMWSMLKEVISYTFFLWIFLIITYSNRDRNEYLLHENLRKAFIHEGRDMDFTQVNTPDNLWNYLYNGVLGELRAGSYYNGKKPYGLRGYLNDQCNRIMGYAIIRQIRVKSYSCRIPYVMRLFEKECNSYNGILDEDSQDYCAGWIPTDSYNVNISQCSMPEFRYSTAAQLNSAPIWGQTNWYGGGGYVIHLKASTDDIIARFQELQSNHWIDEKTRAVLIEFSVYNSQVNLFGMCTIMAEFVAGGIIPSYRFDGIRLIEYYTNANLLIIICEGVFVLFILYFTLREIYLCCKQKSEYFNSYWYLAEISILAASYTAIIIYILRYFAVQAALDEFNRTFGNGYVRMQYAASLNEVYGYLVAFIVFVGTMKFIKVLRFHRTIGLLSSTLHQCWDDLSVFLIAFVLSFMAFTSMFYVLLNQRVSEFYSFFSTTETCFSMLLGKFDFNEMMTGSFVVPIMFFIFVMGISFVLLNLLLTIIILSFTQVKDDMLKQPQEDKMVEFVWHHFLRLLGQSGLRSSRPVLKPKVEVVNEEESENNVTVEEFPDKINRFLDYVNSAYFDGSLDVSSKEALKSSMYKSSTHRQNSGIPSERQK</sequence>
<evidence type="ECO:0000256" key="9">
    <source>
        <dbReference type="PROSITE-ProRule" id="PRU00152"/>
    </source>
</evidence>
<dbReference type="Pfam" id="PF01825">
    <property type="entry name" value="GPS"/>
    <property type="match status" value="1"/>
</dbReference>
<evidence type="ECO:0000256" key="10">
    <source>
        <dbReference type="SAM" id="MobiDB-lite"/>
    </source>
</evidence>
<dbReference type="PRINTS" id="PR01433">
    <property type="entry name" value="POLYCYSTIN2"/>
</dbReference>
<dbReference type="InterPro" id="IPR003915">
    <property type="entry name" value="PKD_2"/>
</dbReference>
<feature type="transmembrane region" description="Helical" evidence="11">
    <location>
        <begin position="445"/>
        <end position="469"/>
    </location>
</feature>
<keyword evidence="4" id="KW-0732">Signal</keyword>
<feature type="transmembrane region" description="Helical" evidence="11">
    <location>
        <begin position="481"/>
        <end position="503"/>
    </location>
</feature>
<feature type="region of interest" description="Disordered" evidence="10">
    <location>
        <begin position="394"/>
        <end position="433"/>
    </location>
</feature>
<dbReference type="InterPro" id="IPR001024">
    <property type="entry name" value="PLAT/LH2_dom"/>
</dbReference>
<dbReference type="PANTHER" id="PTHR10877:SF150">
    <property type="entry name" value="REJ DOMAIN-CONTAINING PROTEIN"/>
    <property type="match status" value="1"/>
</dbReference>
<dbReference type="InterPro" id="IPR013122">
    <property type="entry name" value="PKD1_2_channel"/>
</dbReference>
<proteinExistence type="inferred from homology"/>
<feature type="transmembrane region" description="Helical" evidence="11">
    <location>
        <begin position="346"/>
        <end position="367"/>
    </location>
</feature>
<evidence type="ECO:0000256" key="4">
    <source>
        <dbReference type="ARBA" id="ARBA00022729"/>
    </source>
</evidence>
<protein>
    <recommendedName>
        <fullName evidence="12">PLAT domain-containing protein</fullName>
    </recommendedName>
</protein>
<feature type="transmembrane region" description="Helical" evidence="11">
    <location>
        <begin position="924"/>
        <end position="944"/>
    </location>
</feature>
<evidence type="ECO:0000313" key="14">
    <source>
        <dbReference type="Proteomes" id="UP001445076"/>
    </source>
</evidence>
<keyword evidence="5 11" id="KW-1133">Transmembrane helix</keyword>
<dbReference type="AlphaFoldDB" id="A0AAW0WKN7"/>
<dbReference type="Pfam" id="PF01477">
    <property type="entry name" value="PLAT"/>
    <property type="match status" value="1"/>
</dbReference>
<dbReference type="Proteomes" id="UP001445076">
    <property type="component" value="Unassembled WGS sequence"/>
</dbReference>
<comment type="caution">
    <text evidence="9">Lacks conserved residue(s) required for the propagation of feature annotation.</text>
</comment>
<dbReference type="FunFam" id="2.60.60.20:FF:000022">
    <property type="entry name" value="Uncharacterized protein"/>
    <property type="match status" value="1"/>
</dbReference>
<feature type="domain" description="PLAT" evidence="12">
    <location>
        <begin position="139"/>
        <end position="258"/>
    </location>
</feature>
<dbReference type="SMART" id="SM00308">
    <property type="entry name" value="LH2"/>
    <property type="match status" value="1"/>
</dbReference>
<accession>A0AAW0WKN7</accession>
<evidence type="ECO:0000256" key="8">
    <source>
        <dbReference type="PIRSR" id="PIRSR603915-2"/>
    </source>
</evidence>
<dbReference type="Gene3D" id="2.60.220.50">
    <property type="match status" value="1"/>
</dbReference>
<feature type="transmembrane region" description="Helical" evidence="11">
    <location>
        <begin position="304"/>
        <end position="322"/>
    </location>
</feature>
<evidence type="ECO:0000259" key="12">
    <source>
        <dbReference type="PROSITE" id="PS50095"/>
    </source>
</evidence>
<feature type="transmembrane region" description="Helical" evidence="11">
    <location>
        <begin position="575"/>
        <end position="594"/>
    </location>
</feature>
<evidence type="ECO:0000313" key="13">
    <source>
        <dbReference type="EMBL" id="KAK8728349.1"/>
    </source>
</evidence>
<dbReference type="Gene3D" id="2.60.60.20">
    <property type="entry name" value="PLAT/LH2 domain"/>
    <property type="match status" value="1"/>
</dbReference>